<dbReference type="EMBL" id="CP014327">
    <property type="protein sequence ID" value="AML51352.1"/>
    <property type="molecule type" value="Genomic_DNA"/>
</dbReference>
<dbReference type="GO" id="GO:0016020">
    <property type="term" value="C:membrane"/>
    <property type="evidence" value="ECO:0007669"/>
    <property type="project" value="TreeGrafter"/>
</dbReference>
<dbReference type="PROSITE" id="PS00061">
    <property type="entry name" value="ADH_SHORT"/>
    <property type="match status" value="1"/>
</dbReference>
<dbReference type="PANTHER" id="PTHR44196">
    <property type="entry name" value="DEHYDROGENASE/REDUCTASE SDR FAMILY MEMBER 7B"/>
    <property type="match status" value="1"/>
</dbReference>
<comment type="similarity">
    <text evidence="1">Belongs to the short-chain dehydrogenases/reductases (SDR) family.</text>
</comment>
<dbReference type="PRINTS" id="PR00081">
    <property type="entry name" value="GDHRDH"/>
</dbReference>
<proteinExistence type="inferred from homology"/>
<dbReference type="InterPro" id="IPR020904">
    <property type="entry name" value="Sc_DH/Rdtase_CS"/>
</dbReference>
<evidence type="ECO:0000313" key="4">
    <source>
        <dbReference type="Proteomes" id="UP000070371"/>
    </source>
</evidence>
<evidence type="ECO:0000256" key="2">
    <source>
        <dbReference type="ARBA" id="ARBA00023002"/>
    </source>
</evidence>
<gene>
    <name evidence="3" type="ORF">RC74_08875</name>
</gene>
<dbReference type="STRING" id="1579316.RC74_08875"/>
<dbReference type="GO" id="GO:0016491">
    <property type="term" value="F:oxidoreductase activity"/>
    <property type="evidence" value="ECO:0007669"/>
    <property type="project" value="UniProtKB-KW"/>
</dbReference>
<dbReference type="Proteomes" id="UP000070371">
    <property type="component" value="Chromosome"/>
</dbReference>
<dbReference type="SUPFAM" id="SSF51735">
    <property type="entry name" value="NAD(P)-binding Rossmann-fold domains"/>
    <property type="match status" value="1"/>
</dbReference>
<dbReference type="AlphaFoldDB" id="A0A126UZ45"/>
<keyword evidence="2" id="KW-0560">Oxidoreductase</keyword>
<dbReference type="OrthoDB" id="9810734at2"/>
<reference evidence="3 4" key="1">
    <citation type="submission" date="2016-02" db="EMBL/GenBank/DDBJ databases">
        <title>Complete genome sequence of Halocynthiibacter arcticus PAMC 20958t from arctic marine sediment.</title>
        <authorList>
            <person name="Lee Y.M."/>
            <person name="Baek K."/>
            <person name="Lee H.K."/>
            <person name="Shin S.C."/>
        </authorList>
    </citation>
    <scope>NUCLEOTIDE SEQUENCE [LARGE SCALE GENOMIC DNA]</scope>
    <source>
        <strain evidence="3">PAMC 20958</strain>
    </source>
</reference>
<dbReference type="KEGG" id="hat:RC74_08875"/>
<protein>
    <recommendedName>
        <fullName evidence="5">Short-chain dehydrogenase</fullName>
    </recommendedName>
</protein>
<dbReference type="RefSeq" id="WP_039001936.1">
    <property type="nucleotide sequence ID" value="NZ_CP014327.1"/>
</dbReference>
<dbReference type="InterPro" id="IPR036291">
    <property type="entry name" value="NAD(P)-bd_dom_sf"/>
</dbReference>
<evidence type="ECO:0000256" key="1">
    <source>
        <dbReference type="ARBA" id="ARBA00006484"/>
    </source>
</evidence>
<dbReference type="PANTHER" id="PTHR44196:SF1">
    <property type="entry name" value="DEHYDROGENASE_REDUCTASE SDR FAMILY MEMBER 7B"/>
    <property type="match status" value="1"/>
</dbReference>
<keyword evidence="4" id="KW-1185">Reference proteome</keyword>
<sequence length="252" mass="27369">MSHKFSFQNKTILVTGATRGIGRALTDLLIARGATVLAVARDEPELERLAQEHLDRVFVLAADLQDPEMVRAVANWVTAEHPDCAGLINNAAIMEHTDLFATERTSLATFQREIAINLTAPIGLCNALLPLLSAQSNACIVNVTSGLAISPKASAPVYCATKAGLGSFTKTLRYQCEDAKTRILVSEAVMALVDTGLSRGDPLKKMRPIDAAEEVLEGVEKGKKRIWVERTKMLRILQRLAPSVADRILRNG</sequence>
<dbReference type="Pfam" id="PF00106">
    <property type="entry name" value="adh_short"/>
    <property type="match status" value="1"/>
</dbReference>
<dbReference type="InterPro" id="IPR002347">
    <property type="entry name" value="SDR_fam"/>
</dbReference>
<evidence type="ECO:0000313" key="3">
    <source>
        <dbReference type="EMBL" id="AML51352.1"/>
    </source>
</evidence>
<dbReference type="Gene3D" id="3.40.50.720">
    <property type="entry name" value="NAD(P)-binding Rossmann-like Domain"/>
    <property type="match status" value="1"/>
</dbReference>
<name>A0A126UZ45_9RHOB</name>
<organism evidence="3 4">
    <name type="scientific">Falsihalocynthiibacter arcticus</name>
    <dbReference type="NCBI Taxonomy" id="1579316"/>
    <lineage>
        <taxon>Bacteria</taxon>
        <taxon>Pseudomonadati</taxon>
        <taxon>Pseudomonadota</taxon>
        <taxon>Alphaproteobacteria</taxon>
        <taxon>Rhodobacterales</taxon>
        <taxon>Roseobacteraceae</taxon>
        <taxon>Falsihalocynthiibacter</taxon>
    </lineage>
</organism>
<accession>A0A126UZ45</accession>
<evidence type="ECO:0008006" key="5">
    <source>
        <dbReference type="Google" id="ProtNLM"/>
    </source>
</evidence>